<protein>
    <submittedName>
        <fullName evidence="1">Uncharacterized protein</fullName>
    </submittedName>
</protein>
<accession>A0ABN8QQF9</accession>
<reference evidence="1 2" key="1">
    <citation type="submission" date="2022-05" db="EMBL/GenBank/DDBJ databases">
        <authorList>
            <consortium name="Genoscope - CEA"/>
            <person name="William W."/>
        </authorList>
    </citation>
    <scope>NUCLEOTIDE SEQUENCE [LARGE SCALE GENOMIC DNA]</scope>
</reference>
<proteinExistence type="predicted"/>
<evidence type="ECO:0000313" key="2">
    <source>
        <dbReference type="Proteomes" id="UP001159405"/>
    </source>
</evidence>
<gene>
    <name evidence="1" type="ORF">PLOB_00009442</name>
</gene>
<evidence type="ECO:0000313" key="1">
    <source>
        <dbReference type="EMBL" id="CAH3168838.1"/>
    </source>
</evidence>
<organism evidence="1 2">
    <name type="scientific">Porites lobata</name>
    <dbReference type="NCBI Taxonomy" id="104759"/>
    <lineage>
        <taxon>Eukaryota</taxon>
        <taxon>Metazoa</taxon>
        <taxon>Cnidaria</taxon>
        <taxon>Anthozoa</taxon>
        <taxon>Hexacorallia</taxon>
        <taxon>Scleractinia</taxon>
        <taxon>Fungiina</taxon>
        <taxon>Poritidae</taxon>
        <taxon>Porites</taxon>
    </lineage>
</organism>
<name>A0ABN8QQF9_9CNID</name>
<sequence length="183" mass="21588">MANALTTEEHVRTLFRPEHRVHLPEPGMLNLQEDDSSALVSKLSTQQGDESTKCLALCEPKCDKLNVPYYLQKNESFFQYEQTPINCVLASTVVFSYKHRCNWLCLYLFDCCRACNAKYAKCYKQLRFWKGGPAFCYRKSYLCMCTCLGKHHPQRIIRVFHRSTWDRDRKRQIKPTELRSFLN</sequence>
<comment type="caution">
    <text evidence="1">The sequence shown here is derived from an EMBL/GenBank/DDBJ whole genome shotgun (WGS) entry which is preliminary data.</text>
</comment>
<keyword evidence="2" id="KW-1185">Reference proteome</keyword>
<dbReference type="EMBL" id="CALNXK010000147">
    <property type="protein sequence ID" value="CAH3168838.1"/>
    <property type="molecule type" value="Genomic_DNA"/>
</dbReference>
<dbReference type="Proteomes" id="UP001159405">
    <property type="component" value="Unassembled WGS sequence"/>
</dbReference>